<dbReference type="AlphaFoldDB" id="A0A521FAF8"/>
<dbReference type="InterPro" id="IPR019818">
    <property type="entry name" value="IsoCit/isopropylmalate_DH_CS"/>
</dbReference>
<feature type="domain" description="Isopropylmalate dehydrogenase-like" evidence="3">
    <location>
        <begin position="29"/>
        <end position="374"/>
    </location>
</feature>
<dbReference type="GO" id="GO:0000287">
    <property type="term" value="F:magnesium ion binding"/>
    <property type="evidence" value="ECO:0007669"/>
    <property type="project" value="InterPro"/>
</dbReference>
<comment type="similarity">
    <text evidence="1">Belongs to the isocitrate and isopropylmalate dehydrogenases family.</text>
</comment>
<sequence>MGGVAPDSRRNSGLLAARSQLTTRMNDVRLLVLPGDGIGPEITEATLSVLDQADRKFGLGLQIEQADIGLKSLAEQGTTLPDAVMKRIPEVDGVILGPVSHYDYPTRDKGGINPSGELRVKFELFANVRPCKSRPDLTVLRKPMDLIIVRENTEGFYSDRNMFAGTGEFMPDPDMALSVRKITARASHNVAKAAFELARGRRKKVTAVHKANVVKLSDGLFLREVRKVAAEYPDVQLEELIVDATAALLIRKPDAFDVIVTTNMFGDILSDEASELCGSLGLGGSINQGADVCVAQAQHGSAPDIQGQGKANPTSLILSAAMLLDFLGTKHDKPALNDAARAIEAAIESVLDQPESRTADLGGKLGTSAFTDAVITALANA</sequence>
<reference evidence="4 5" key="1">
    <citation type="submission" date="2017-05" db="EMBL/GenBank/DDBJ databases">
        <authorList>
            <person name="Varghese N."/>
            <person name="Submissions S."/>
        </authorList>
    </citation>
    <scope>NUCLEOTIDE SEQUENCE [LARGE SCALE GENOMIC DNA]</scope>
    <source>
        <strain evidence="4 5">DSM 100094</strain>
    </source>
</reference>
<dbReference type="Pfam" id="PF00180">
    <property type="entry name" value="Iso_dh"/>
    <property type="match status" value="1"/>
</dbReference>
<evidence type="ECO:0000313" key="5">
    <source>
        <dbReference type="Proteomes" id="UP000319014"/>
    </source>
</evidence>
<protein>
    <submittedName>
        <fullName evidence="4">3-isopropylmalate dehydrogenase</fullName>
    </submittedName>
</protein>
<organism evidence="4 5">
    <name type="scientific">Paracoccus laeviglucosivorans</name>
    <dbReference type="NCBI Taxonomy" id="1197861"/>
    <lineage>
        <taxon>Bacteria</taxon>
        <taxon>Pseudomonadati</taxon>
        <taxon>Pseudomonadota</taxon>
        <taxon>Alphaproteobacteria</taxon>
        <taxon>Rhodobacterales</taxon>
        <taxon>Paracoccaceae</taxon>
        <taxon>Paracoccus</taxon>
    </lineage>
</organism>
<evidence type="ECO:0000256" key="2">
    <source>
        <dbReference type="ARBA" id="ARBA00023002"/>
    </source>
</evidence>
<keyword evidence="2" id="KW-0560">Oxidoreductase</keyword>
<gene>
    <name evidence="4" type="ORF">SAMN06265221_11952</name>
</gene>
<dbReference type="PANTHER" id="PTHR11835">
    <property type="entry name" value="DECARBOXYLATING DEHYDROGENASES-ISOCITRATE, ISOPROPYLMALATE, TARTRATE"/>
    <property type="match status" value="1"/>
</dbReference>
<dbReference type="GO" id="GO:0006099">
    <property type="term" value="P:tricarboxylic acid cycle"/>
    <property type="evidence" value="ECO:0007669"/>
    <property type="project" value="TreeGrafter"/>
</dbReference>
<proteinExistence type="inferred from homology"/>
<evidence type="ECO:0000259" key="3">
    <source>
        <dbReference type="SMART" id="SM01329"/>
    </source>
</evidence>
<dbReference type="SUPFAM" id="SSF53659">
    <property type="entry name" value="Isocitrate/Isopropylmalate dehydrogenase-like"/>
    <property type="match status" value="1"/>
</dbReference>
<dbReference type="SMART" id="SM01329">
    <property type="entry name" value="Iso_dh"/>
    <property type="match status" value="1"/>
</dbReference>
<dbReference type="Gene3D" id="3.40.718.10">
    <property type="entry name" value="Isopropylmalate Dehydrogenase"/>
    <property type="match status" value="1"/>
</dbReference>
<dbReference type="GO" id="GO:0004449">
    <property type="term" value="F:isocitrate dehydrogenase (NAD+) activity"/>
    <property type="evidence" value="ECO:0007669"/>
    <property type="project" value="TreeGrafter"/>
</dbReference>
<dbReference type="PROSITE" id="PS00470">
    <property type="entry name" value="IDH_IMDH"/>
    <property type="match status" value="1"/>
</dbReference>
<accession>A0A521FAF8</accession>
<keyword evidence="5" id="KW-1185">Reference proteome</keyword>
<evidence type="ECO:0000256" key="1">
    <source>
        <dbReference type="ARBA" id="ARBA00007769"/>
    </source>
</evidence>
<dbReference type="InterPro" id="IPR024084">
    <property type="entry name" value="IsoPropMal-DH-like_dom"/>
</dbReference>
<dbReference type="GO" id="GO:0051287">
    <property type="term" value="F:NAD binding"/>
    <property type="evidence" value="ECO:0007669"/>
    <property type="project" value="InterPro"/>
</dbReference>
<dbReference type="Proteomes" id="UP000319014">
    <property type="component" value="Unassembled WGS sequence"/>
</dbReference>
<dbReference type="EMBL" id="FXTK01000019">
    <property type="protein sequence ID" value="SMO93136.1"/>
    <property type="molecule type" value="Genomic_DNA"/>
</dbReference>
<dbReference type="PANTHER" id="PTHR11835:SF34">
    <property type="entry name" value="ISOCITRATE DEHYDROGENASE [NAD] SUBUNIT ALPHA, MITOCHONDRIAL"/>
    <property type="match status" value="1"/>
</dbReference>
<dbReference type="GO" id="GO:0006102">
    <property type="term" value="P:isocitrate metabolic process"/>
    <property type="evidence" value="ECO:0007669"/>
    <property type="project" value="TreeGrafter"/>
</dbReference>
<name>A0A521FAF8_9RHOB</name>
<evidence type="ECO:0000313" key="4">
    <source>
        <dbReference type="EMBL" id="SMO93136.1"/>
    </source>
</evidence>